<dbReference type="EMBL" id="CAJNBJ010000001">
    <property type="protein sequence ID" value="CAE6698871.1"/>
    <property type="molecule type" value="Genomic_DNA"/>
</dbReference>
<comment type="caution">
    <text evidence="2">The sequence shown here is derived from an EMBL/GenBank/DDBJ whole genome shotgun (WGS) entry which is preliminary data.</text>
</comment>
<sequence length="44" mass="5073">MTREYSEGIEEKTRREGGKEGPTWRPFLLADRAHDQNVLVPCAQ</sequence>
<evidence type="ECO:0000313" key="3">
    <source>
        <dbReference type="Proteomes" id="UP000675880"/>
    </source>
</evidence>
<reference evidence="2 3" key="1">
    <citation type="submission" date="2021-02" db="EMBL/GenBank/DDBJ databases">
        <authorList>
            <person name="Han P."/>
        </authorList>
    </citation>
    <scope>NUCLEOTIDE SEQUENCE [LARGE SCALE GENOMIC DNA]</scope>
    <source>
        <strain evidence="2">Candidatus Nitrospira sp. ZN2</strain>
    </source>
</reference>
<feature type="region of interest" description="Disordered" evidence="1">
    <location>
        <begin position="1"/>
        <end position="25"/>
    </location>
</feature>
<keyword evidence="3" id="KW-1185">Reference proteome</keyword>
<evidence type="ECO:0000313" key="2">
    <source>
        <dbReference type="EMBL" id="CAE6698871.1"/>
    </source>
</evidence>
<accession>A0ABN7KL64</accession>
<proteinExistence type="predicted"/>
<dbReference type="Proteomes" id="UP000675880">
    <property type="component" value="Unassembled WGS sequence"/>
</dbReference>
<organism evidence="2 3">
    <name type="scientific">Nitrospira defluvii</name>
    <dbReference type="NCBI Taxonomy" id="330214"/>
    <lineage>
        <taxon>Bacteria</taxon>
        <taxon>Pseudomonadati</taxon>
        <taxon>Nitrospirota</taxon>
        <taxon>Nitrospiria</taxon>
        <taxon>Nitrospirales</taxon>
        <taxon>Nitrospiraceae</taxon>
        <taxon>Nitrospira</taxon>
    </lineage>
</organism>
<feature type="compositionally biased region" description="Basic and acidic residues" evidence="1">
    <location>
        <begin position="1"/>
        <end position="19"/>
    </location>
</feature>
<evidence type="ECO:0008006" key="4">
    <source>
        <dbReference type="Google" id="ProtNLM"/>
    </source>
</evidence>
<evidence type="ECO:0000256" key="1">
    <source>
        <dbReference type="SAM" id="MobiDB-lite"/>
    </source>
</evidence>
<name>A0ABN7KL64_9BACT</name>
<gene>
    <name evidence="2" type="ORF">NSPZN2_10613</name>
</gene>
<protein>
    <recommendedName>
        <fullName evidence="4">Transposase</fullName>
    </recommendedName>
</protein>